<evidence type="ECO:0000256" key="1">
    <source>
        <dbReference type="SAM" id="MobiDB-lite"/>
    </source>
</evidence>
<keyword evidence="2" id="KW-1133">Transmembrane helix</keyword>
<dbReference type="EMBL" id="MWQN01000003">
    <property type="protein sequence ID" value="OPC78323.1"/>
    <property type="molecule type" value="Genomic_DNA"/>
</dbReference>
<comment type="caution">
    <text evidence="3">The sequence shown here is derived from an EMBL/GenBank/DDBJ whole genome shotgun (WGS) entry which is preliminary data.</text>
</comment>
<evidence type="ECO:0000256" key="2">
    <source>
        <dbReference type="SAM" id="Phobius"/>
    </source>
</evidence>
<proteinExistence type="predicted"/>
<dbReference type="RefSeq" id="WP_078981414.1">
    <property type="nucleotide sequence ID" value="NZ_MWQN01000003.1"/>
</dbReference>
<dbReference type="STRING" id="159449.B4N89_39850"/>
<organism evidence="3 4">
    <name type="scientific">Embleya scabrispora</name>
    <dbReference type="NCBI Taxonomy" id="159449"/>
    <lineage>
        <taxon>Bacteria</taxon>
        <taxon>Bacillati</taxon>
        <taxon>Actinomycetota</taxon>
        <taxon>Actinomycetes</taxon>
        <taxon>Kitasatosporales</taxon>
        <taxon>Streptomycetaceae</taxon>
        <taxon>Embleya</taxon>
    </lineage>
</organism>
<name>A0A1T3NN34_9ACTN</name>
<feature type="transmembrane region" description="Helical" evidence="2">
    <location>
        <begin position="26"/>
        <end position="47"/>
    </location>
</feature>
<feature type="compositionally biased region" description="Basic and acidic residues" evidence="1">
    <location>
        <begin position="8"/>
        <end position="17"/>
    </location>
</feature>
<keyword evidence="2" id="KW-0472">Membrane</keyword>
<dbReference type="AlphaFoldDB" id="A0A1T3NN34"/>
<feature type="region of interest" description="Disordered" evidence="1">
    <location>
        <begin position="49"/>
        <end position="69"/>
    </location>
</feature>
<accession>A0A1T3NN34</accession>
<evidence type="ECO:0000313" key="4">
    <source>
        <dbReference type="Proteomes" id="UP000190037"/>
    </source>
</evidence>
<evidence type="ECO:0000313" key="3">
    <source>
        <dbReference type="EMBL" id="OPC78323.1"/>
    </source>
</evidence>
<keyword evidence="4" id="KW-1185">Reference proteome</keyword>
<protein>
    <submittedName>
        <fullName evidence="3">Uncharacterized protein</fullName>
    </submittedName>
</protein>
<keyword evidence="2" id="KW-0812">Transmembrane</keyword>
<feature type="region of interest" description="Disordered" evidence="1">
    <location>
        <begin position="1"/>
        <end position="22"/>
    </location>
</feature>
<dbReference type="Proteomes" id="UP000190037">
    <property type="component" value="Unassembled WGS sequence"/>
</dbReference>
<sequence>MSVTPGHGDPRRSDARRPKPPSRTAYRVLVPIVVAVVVVIVVPAAVFGPDAARHDQPAPRRPTVESVGNPAWQPVERAWRWWHRNTERR</sequence>
<reference evidence="3 4" key="1">
    <citation type="submission" date="2017-03" db="EMBL/GenBank/DDBJ databases">
        <title>Draft genome sequence of Streptomyces scabrisporus NF3, endophyte isolated from Amphipterygium adstringens.</title>
        <authorList>
            <person name="Vazquez M."/>
            <person name="Ceapa C.D."/>
            <person name="Rodriguez Luna D."/>
            <person name="Sanchez Esquivel S."/>
        </authorList>
    </citation>
    <scope>NUCLEOTIDE SEQUENCE [LARGE SCALE GENOMIC DNA]</scope>
    <source>
        <strain evidence="3 4">NF3</strain>
    </source>
</reference>
<dbReference type="OrthoDB" id="9846115at2"/>
<gene>
    <name evidence="3" type="ORF">B4N89_39850</name>
</gene>